<dbReference type="EMBL" id="NAJM01000006">
    <property type="protein sequence ID" value="RVX73914.1"/>
    <property type="molecule type" value="Genomic_DNA"/>
</dbReference>
<accession>A0A438NDP9</accession>
<dbReference type="Proteomes" id="UP000288859">
    <property type="component" value="Unassembled WGS sequence"/>
</dbReference>
<dbReference type="OrthoDB" id="4121281at2759"/>
<gene>
    <name evidence="2" type="ORF">B0A52_02804</name>
</gene>
<feature type="compositionally biased region" description="Basic residues" evidence="1">
    <location>
        <begin position="699"/>
        <end position="710"/>
    </location>
</feature>
<evidence type="ECO:0000313" key="3">
    <source>
        <dbReference type="Proteomes" id="UP000288859"/>
    </source>
</evidence>
<dbReference type="AlphaFoldDB" id="A0A438NDP9"/>
<sequence length="710" mass="79706">MQEQTPLRPPVHSWTKYERLILAVAIRFYNCNTQQLLAIFNFLQIDRLRAEGLSTGLPYSSMVSQIADLRITSRGSDFRKVLSMDIESARRTFRNERDTIEAAALNLGIPLQLGFHPTADLSTTQKKHKDSPALFASLAPSPTPRPRRQVHLGATFHESLKKYVESRDTSSDPTYCPSNSSVDASDSDVEPWNSYLDSEDTDSEDSDERFERFVPTAFVRGQNFLVSISLLGGKPKTSDEDDLMLEEEVERRFGRPICVWLVPTMCDKFELDGLRKIHDSSATRGKPHGYTGRGEFLSWGSVTGRAVGILNRDAVLELSSCMEHLKHNKTIDYQAGVFMSKYLREISEPYRQIVAYKMIRAFQVRTPLPLSSSAMFRDFVAGVYGDPFGESTSKKKVKHITNSMATTQTNLLNTKGAWSDLQSTVSVEIPQLSLSIQKEYSKATAVATESDAFDIPEQDLLDAQFNRDGADYGIQVESTPLKDDDVASECSLMTDKEAPLQRSDLKWHLVDDHQSYRILSFQSSQETVPALNSLRSPSLPSLPSLRDNHSNKLDMNSMATAAKRIRTQQGAVTLDHSSNAHEEYIYTHKNPSIKELTTSSRTVTLSDQHDDHHHNHDSVEDSDIEIIATRSGTRHIETRFRTHTLLSIRSRSISESRAVRAAAPMHRGHSNKAVVQAPPPASATAPRRATTNNYPSRLKNVKLKKRQPIQ</sequence>
<protein>
    <submittedName>
        <fullName evidence="2">Uncharacterized protein</fullName>
    </submittedName>
</protein>
<name>A0A438NDP9_EXOME</name>
<feature type="compositionally biased region" description="Acidic residues" evidence="1">
    <location>
        <begin position="197"/>
        <end position="207"/>
    </location>
</feature>
<feature type="region of interest" description="Disordered" evidence="1">
    <location>
        <begin position="167"/>
        <end position="207"/>
    </location>
</feature>
<reference evidence="2 3" key="1">
    <citation type="submission" date="2017-03" db="EMBL/GenBank/DDBJ databases">
        <title>Genomes of endolithic fungi from Antarctica.</title>
        <authorList>
            <person name="Coleine C."/>
            <person name="Masonjones S."/>
            <person name="Stajich J.E."/>
        </authorList>
    </citation>
    <scope>NUCLEOTIDE SEQUENCE [LARGE SCALE GENOMIC DNA]</scope>
    <source>
        <strain evidence="2 3">CCFEE 6314</strain>
    </source>
</reference>
<feature type="region of interest" description="Disordered" evidence="1">
    <location>
        <begin position="664"/>
        <end position="710"/>
    </location>
</feature>
<proteinExistence type="predicted"/>
<comment type="caution">
    <text evidence="2">The sequence shown here is derived from an EMBL/GenBank/DDBJ whole genome shotgun (WGS) entry which is preliminary data.</text>
</comment>
<organism evidence="2 3">
    <name type="scientific">Exophiala mesophila</name>
    <name type="common">Black yeast-like fungus</name>
    <dbReference type="NCBI Taxonomy" id="212818"/>
    <lineage>
        <taxon>Eukaryota</taxon>
        <taxon>Fungi</taxon>
        <taxon>Dikarya</taxon>
        <taxon>Ascomycota</taxon>
        <taxon>Pezizomycotina</taxon>
        <taxon>Eurotiomycetes</taxon>
        <taxon>Chaetothyriomycetidae</taxon>
        <taxon>Chaetothyriales</taxon>
        <taxon>Herpotrichiellaceae</taxon>
        <taxon>Exophiala</taxon>
    </lineage>
</organism>
<evidence type="ECO:0000256" key="1">
    <source>
        <dbReference type="SAM" id="MobiDB-lite"/>
    </source>
</evidence>
<evidence type="ECO:0000313" key="2">
    <source>
        <dbReference type="EMBL" id="RVX73914.1"/>
    </source>
</evidence>
<feature type="compositionally biased region" description="Low complexity" evidence="1">
    <location>
        <begin position="682"/>
        <end position="691"/>
    </location>
</feature>